<feature type="region of interest" description="Disordered" evidence="9">
    <location>
        <begin position="373"/>
        <end position="431"/>
    </location>
</feature>
<dbReference type="AlphaFoldDB" id="A0A7R9G4W7"/>
<dbReference type="SMART" id="SM00258">
    <property type="entry name" value="SAND"/>
    <property type="match status" value="1"/>
</dbReference>
<dbReference type="GO" id="GO:0000981">
    <property type="term" value="F:DNA-binding transcription factor activity, RNA polymerase II-specific"/>
    <property type="evidence" value="ECO:0007669"/>
    <property type="project" value="TreeGrafter"/>
</dbReference>
<dbReference type="InterPro" id="IPR024119">
    <property type="entry name" value="TF_DEAF-1"/>
</dbReference>
<dbReference type="EMBL" id="OC008680">
    <property type="protein sequence ID" value="CAD7267219.1"/>
    <property type="molecule type" value="Genomic_DNA"/>
</dbReference>
<evidence type="ECO:0000256" key="7">
    <source>
        <dbReference type="ARBA" id="ARBA00023242"/>
    </source>
</evidence>
<dbReference type="InterPro" id="IPR002893">
    <property type="entry name" value="Znf_MYND"/>
</dbReference>
<evidence type="ECO:0000256" key="8">
    <source>
        <dbReference type="PROSITE-ProRule" id="PRU00134"/>
    </source>
</evidence>
<evidence type="ECO:0000256" key="2">
    <source>
        <dbReference type="ARBA" id="ARBA00022771"/>
    </source>
</evidence>
<dbReference type="Pfam" id="PF01753">
    <property type="entry name" value="zf-MYND"/>
    <property type="match status" value="1"/>
</dbReference>
<dbReference type="Pfam" id="PF01342">
    <property type="entry name" value="SAND"/>
    <property type="match status" value="1"/>
</dbReference>
<dbReference type="InterPro" id="IPR000770">
    <property type="entry name" value="SAND_dom"/>
</dbReference>
<reference evidence="12" key="1">
    <citation type="submission" date="2020-11" db="EMBL/GenBank/DDBJ databases">
        <authorList>
            <person name="Tran Van P."/>
        </authorList>
    </citation>
    <scope>NUCLEOTIDE SEQUENCE</scope>
</reference>
<proteinExistence type="predicted"/>
<evidence type="ECO:0000259" key="10">
    <source>
        <dbReference type="PROSITE" id="PS50864"/>
    </source>
</evidence>
<organism evidence="12">
    <name type="scientific">Timema shepardi</name>
    <name type="common">Walking stick</name>
    <dbReference type="NCBI Taxonomy" id="629360"/>
    <lineage>
        <taxon>Eukaryota</taxon>
        <taxon>Metazoa</taxon>
        <taxon>Ecdysozoa</taxon>
        <taxon>Arthropoda</taxon>
        <taxon>Hexapoda</taxon>
        <taxon>Insecta</taxon>
        <taxon>Pterygota</taxon>
        <taxon>Neoptera</taxon>
        <taxon>Polyneoptera</taxon>
        <taxon>Phasmatodea</taxon>
        <taxon>Timematodea</taxon>
        <taxon>Timematoidea</taxon>
        <taxon>Timematidae</taxon>
        <taxon>Timema</taxon>
    </lineage>
</organism>
<accession>A0A7R9G4W7</accession>
<feature type="compositionally biased region" description="Polar residues" evidence="9">
    <location>
        <begin position="421"/>
        <end position="431"/>
    </location>
</feature>
<evidence type="ECO:0000256" key="1">
    <source>
        <dbReference type="ARBA" id="ARBA00022723"/>
    </source>
</evidence>
<dbReference type="PROSITE" id="PS50865">
    <property type="entry name" value="ZF_MYND_2"/>
    <property type="match status" value="1"/>
</dbReference>
<evidence type="ECO:0000259" key="11">
    <source>
        <dbReference type="PROSITE" id="PS50865"/>
    </source>
</evidence>
<keyword evidence="2 8" id="KW-0863">Zinc-finger</keyword>
<evidence type="ECO:0000313" key="12">
    <source>
        <dbReference type="EMBL" id="CAD7267219.1"/>
    </source>
</evidence>
<dbReference type="InterPro" id="IPR010919">
    <property type="entry name" value="SAND-like_dom_sf"/>
</dbReference>
<dbReference type="PROSITE" id="PS01360">
    <property type="entry name" value="ZF_MYND_1"/>
    <property type="match status" value="1"/>
</dbReference>
<evidence type="ECO:0000256" key="3">
    <source>
        <dbReference type="ARBA" id="ARBA00022833"/>
    </source>
</evidence>
<evidence type="ECO:0008006" key="13">
    <source>
        <dbReference type="Google" id="ProtNLM"/>
    </source>
</evidence>
<keyword evidence="5" id="KW-0238">DNA-binding</keyword>
<feature type="domain" description="MYND-type" evidence="11">
    <location>
        <begin position="578"/>
        <end position="614"/>
    </location>
</feature>
<keyword evidence="3" id="KW-0862">Zinc</keyword>
<gene>
    <name evidence="12" type="ORF">TSIB3V08_LOCUS11233</name>
</gene>
<evidence type="ECO:0000256" key="6">
    <source>
        <dbReference type="ARBA" id="ARBA00023163"/>
    </source>
</evidence>
<keyword evidence="7" id="KW-0539">Nucleus</keyword>
<keyword evidence="4" id="KW-0805">Transcription regulation</keyword>
<keyword evidence="6" id="KW-0804">Transcription</keyword>
<evidence type="ECO:0000256" key="9">
    <source>
        <dbReference type="SAM" id="MobiDB-lite"/>
    </source>
</evidence>
<dbReference type="SUPFAM" id="SSF63763">
    <property type="entry name" value="SAND domain-like"/>
    <property type="match status" value="1"/>
</dbReference>
<name>A0A7R9G4W7_TIMSH</name>
<dbReference type="PROSITE" id="PS50864">
    <property type="entry name" value="SAND"/>
    <property type="match status" value="1"/>
</dbReference>
<dbReference type="GO" id="GO:0005634">
    <property type="term" value="C:nucleus"/>
    <property type="evidence" value="ECO:0007669"/>
    <property type="project" value="TreeGrafter"/>
</dbReference>
<dbReference type="SUPFAM" id="SSF144232">
    <property type="entry name" value="HIT/MYND zinc finger-like"/>
    <property type="match status" value="1"/>
</dbReference>
<dbReference type="Gene3D" id="3.10.390.10">
    <property type="entry name" value="SAND domain-like"/>
    <property type="match status" value="1"/>
</dbReference>
<feature type="domain" description="SAND" evidence="10">
    <location>
        <begin position="214"/>
        <end position="350"/>
    </location>
</feature>
<protein>
    <recommendedName>
        <fullName evidence="13">Deformed epidermal autoregulatory factor 1</fullName>
    </recommendedName>
</protein>
<keyword evidence="1" id="KW-0479">Metal-binding</keyword>
<dbReference type="PANTHER" id="PTHR10237:SF1">
    <property type="entry name" value="DEFORMED EPIDERMAL AUTOREGULATORY FACTOR 1 HOMOLOG"/>
    <property type="match status" value="1"/>
</dbReference>
<dbReference type="Gene3D" id="6.10.140.2220">
    <property type="match status" value="1"/>
</dbReference>
<evidence type="ECO:0000256" key="5">
    <source>
        <dbReference type="ARBA" id="ARBA00023125"/>
    </source>
</evidence>
<dbReference type="GO" id="GO:0008270">
    <property type="term" value="F:zinc ion binding"/>
    <property type="evidence" value="ECO:0007669"/>
    <property type="project" value="UniProtKB-KW"/>
</dbReference>
<dbReference type="GO" id="GO:0003677">
    <property type="term" value="F:DNA binding"/>
    <property type="evidence" value="ECO:0007669"/>
    <property type="project" value="UniProtKB-KW"/>
</dbReference>
<sequence>MEEDRTSETVVMPDISEPLTNESEEHGVLTSESHQTITPVAVPVASVPVSLPVGSLIGVTSSGTTFNVITPDQLQLSGSGQFKPPMLYFSSLVVASSNLLCCISALWWRPVQTSYVVFQLSGGGQFKPPMLYFSSLLSGGGQFKPHVLCVDNSFICDTRGDKDSDPLRTWVRAQNGELKATHIVIQSDPNVGDENGGCSTPNTPMGLRESIPNSWTESANMPVLPVRCKNTSAELHKCRFGSGGRGRCIKLADTWYTPSEFEALCGRASSKDWKRSIRKNRPQFHPTEIRTSISPSSSVELKTTSALANYATEAGNWMYISDTLAPLVAYLLIEFGGRSLQTLIDEGILTPHATSCTCSACCDDDSATGPVRLFTPYKRRRRKDTSDGEGGTSRKLKRSNSKDGSNADDSDGPASNEEQWHNSNGGNFVQGQMGSETLVVTTSPNSQVPITASPPHSADIGDYHTSACTETFKKLEEMSGKMLKLSYQFRRCLEEAREQCQRELCQMREARDEAVMAARMETQVACSSGRVDAIHDRCYVQPRRVFETRGEGLPVHVVDPIETVGLQPTSDGTDNKKCANCNRDAFAECSLCRRTPYCSTFCQRKDWGSHQVECVRSATDPNSITTQTGSIMLIVESSEQVLSHSE</sequence>
<evidence type="ECO:0000256" key="4">
    <source>
        <dbReference type="ARBA" id="ARBA00023015"/>
    </source>
</evidence>
<dbReference type="PANTHER" id="PTHR10237">
    <property type="entry name" value="DEFORMED EPIDERMAL AUTOREGULATORY FACTOR 1 HOMOLOG SUPPRESSIN"/>
    <property type="match status" value="1"/>
</dbReference>